<evidence type="ECO:0000256" key="1">
    <source>
        <dbReference type="SAM" id="Phobius"/>
    </source>
</evidence>
<dbReference type="EMBL" id="JADPKZ010000047">
    <property type="protein sequence ID" value="MBF8378789.1"/>
    <property type="molecule type" value="Genomic_DNA"/>
</dbReference>
<keyword evidence="3" id="KW-1185">Reference proteome</keyword>
<proteinExistence type="predicted"/>
<comment type="caution">
    <text evidence="2">The sequence shown here is derived from an EMBL/GenBank/DDBJ whole genome shotgun (WGS) entry which is preliminary data.</text>
</comment>
<organism evidence="2 3">
    <name type="scientific">Alicyclobacillus mali</name>
    <name type="common">ex Roth et al. 2021</name>
    <dbReference type="NCBI Taxonomy" id="1123961"/>
    <lineage>
        <taxon>Bacteria</taxon>
        <taxon>Bacillati</taxon>
        <taxon>Bacillota</taxon>
        <taxon>Bacilli</taxon>
        <taxon>Bacillales</taxon>
        <taxon>Alicyclobacillaceae</taxon>
        <taxon>Alicyclobacillus</taxon>
    </lineage>
</organism>
<reference evidence="2 3" key="1">
    <citation type="submission" date="2020-11" db="EMBL/GenBank/DDBJ databases">
        <title>Genomic insight of Alicyclobacillus mali FL 18 reveals a new arsenic-resistant strain, with potential in environmental biotechnology.</title>
        <authorList>
            <person name="Fiorentino G."/>
            <person name="Gallo G."/>
            <person name="Aulitto M."/>
        </authorList>
    </citation>
    <scope>NUCLEOTIDE SEQUENCE [LARGE SCALE GENOMIC DNA]</scope>
    <source>
        <strain evidence="2 3">FL 18</strain>
    </source>
</reference>
<evidence type="ECO:0008006" key="4">
    <source>
        <dbReference type="Google" id="ProtNLM"/>
    </source>
</evidence>
<name>A0ABS0F670_9BACL</name>
<evidence type="ECO:0000313" key="3">
    <source>
        <dbReference type="Proteomes" id="UP000642910"/>
    </source>
</evidence>
<accession>A0ABS0F670</accession>
<keyword evidence="1" id="KW-1133">Transmembrane helix</keyword>
<evidence type="ECO:0000313" key="2">
    <source>
        <dbReference type="EMBL" id="MBF8378789.1"/>
    </source>
</evidence>
<gene>
    <name evidence="2" type="ORF">IW967_13090</name>
</gene>
<feature type="transmembrane region" description="Helical" evidence="1">
    <location>
        <begin position="135"/>
        <end position="153"/>
    </location>
</feature>
<protein>
    <recommendedName>
        <fullName evidence="4">DNA-directed RNA polymerase specialized sigma subunit, sigma24 family</fullName>
    </recommendedName>
</protein>
<keyword evidence="1" id="KW-0472">Membrane</keyword>
<sequence length="484" mass="50776">MAHILVDRFGPAMWHAVIERMGQTSEAEDAFVDLMLAVWKRIGRQSDVARLREHVARALASLGVPSSTEVDSSEGTADMLFTSEDGEALEETGLPEEVLPNLPAGIRNRALQRLRAEIAFEEAEARRLGSWMARAAYGLLAILGLALVGYGWWGERTSNSSQTANDRHTSLEPISSADLPVQVEAVFDITRQPVDLGHLAFGGGELVTGSLSLGPQGDGIQLSAYALRGLGFLDHPRWTSNVPISPPAAEPGASWLLRSWILSSAGDWAVVTVNWTENGIHGAASEADVYAVPMTGGRPSRLAEFGGNGVGEIVVATGTDGIAWQMVSEKGGMSTVSPIELAPIASHAGAVSLGPSVRMDVSGLVRNAHVTNAGLVCQGTTAHAAPAGAWICIAPTGQETTYAGVSDAEDGDVVEGKSGVLYEVASASSSQGQTLVMTALHAPGNRQPTFRLETPVSAWGADGGYVDYVETSGGRTYLVVARAD</sequence>
<keyword evidence="1" id="KW-0812">Transmembrane</keyword>
<dbReference type="Proteomes" id="UP000642910">
    <property type="component" value="Unassembled WGS sequence"/>
</dbReference>